<dbReference type="PANTHER" id="PTHR47481:SF30">
    <property type="entry name" value="CCHC-TYPE DOMAIN-CONTAINING PROTEIN"/>
    <property type="match status" value="1"/>
</dbReference>
<name>A0A1U8NWG5_GOSHI</name>
<evidence type="ECO:0000313" key="3">
    <source>
        <dbReference type="RefSeq" id="XP_016743205.1"/>
    </source>
</evidence>
<keyword evidence="2" id="KW-1185">Reference proteome</keyword>
<accession>A0A1U8NWG5</accession>
<dbReference type="Proteomes" id="UP000818029">
    <property type="component" value="Chromosome A02"/>
</dbReference>
<proteinExistence type="predicted"/>
<evidence type="ECO:0000256" key="1">
    <source>
        <dbReference type="SAM" id="MobiDB-lite"/>
    </source>
</evidence>
<gene>
    <name evidence="3" type="primary">LOC107952465</name>
</gene>
<feature type="compositionally biased region" description="Basic residues" evidence="1">
    <location>
        <begin position="263"/>
        <end position="272"/>
    </location>
</feature>
<feature type="region of interest" description="Disordered" evidence="1">
    <location>
        <begin position="235"/>
        <end position="272"/>
    </location>
</feature>
<evidence type="ECO:0008006" key="4">
    <source>
        <dbReference type="Google" id="ProtNLM"/>
    </source>
</evidence>
<dbReference type="Pfam" id="PF14223">
    <property type="entry name" value="Retrotran_gag_2"/>
    <property type="match status" value="1"/>
</dbReference>
<dbReference type="PaxDb" id="3635-A0A1U8NWG5"/>
<dbReference type="RefSeq" id="XP_016743205.1">
    <property type="nucleotide sequence ID" value="XM_016887716.1"/>
</dbReference>
<sequence>MDLPFSQSAVHFTSPVMASTATDGVVDSWFLSTKKISVLLDDNNYLLWRQQILFTVKTYKLQSFLDSRTFPPTQHVSNKHGVLHENPEFVHFEQQDSALVSWLLSSVSQTVLPHLIGMNTSAQIWNALVNLYGSKTTSRLMFYRRALHSQRKGELYMKEFLMIIKGYCDSFDSCGEVISEHEHVTAILNSLSSEYESVITIITTSQVPYHVQGVTTMLLDAEAQQHVTICDASSSANMVSHQPPDRSVKSNSTPAYHPSSTTRSRRRGQSSA</sequence>
<reference evidence="3" key="2">
    <citation type="submission" date="2025-08" db="UniProtKB">
        <authorList>
            <consortium name="RefSeq"/>
        </authorList>
    </citation>
    <scope>IDENTIFICATION</scope>
</reference>
<evidence type="ECO:0000313" key="2">
    <source>
        <dbReference type="Proteomes" id="UP000818029"/>
    </source>
</evidence>
<dbReference type="KEGG" id="ghi:107952465"/>
<dbReference type="STRING" id="3635.A0A1U8NWG5"/>
<reference evidence="2" key="1">
    <citation type="journal article" date="2020" name="Nat. Genet.">
        <title>Genomic diversifications of five Gossypium allopolyploid species and their impact on cotton improvement.</title>
        <authorList>
            <person name="Chen Z.J."/>
            <person name="Sreedasyam A."/>
            <person name="Ando A."/>
            <person name="Song Q."/>
            <person name="De Santiago L.M."/>
            <person name="Hulse-Kemp A.M."/>
            <person name="Ding M."/>
            <person name="Ye W."/>
            <person name="Kirkbride R.C."/>
            <person name="Jenkins J."/>
            <person name="Plott C."/>
            <person name="Lovell J."/>
            <person name="Lin Y.M."/>
            <person name="Vaughn R."/>
            <person name="Liu B."/>
            <person name="Simpson S."/>
            <person name="Scheffler B.E."/>
            <person name="Wen L."/>
            <person name="Saski C.A."/>
            <person name="Grover C.E."/>
            <person name="Hu G."/>
            <person name="Conover J.L."/>
            <person name="Carlson J.W."/>
            <person name="Shu S."/>
            <person name="Boston L.B."/>
            <person name="Williams M."/>
            <person name="Peterson D.G."/>
            <person name="McGee K."/>
            <person name="Jones D.C."/>
            <person name="Wendel J.F."/>
            <person name="Stelly D.M."/>
            <person name="Grimwood J."/>
            <person name="Schmutz J."/>
        </authorList>
    </citation>
    <scope>NUCLEOTIDE SEQUENCE [LARGE SCALE GENOMIC DNA]</scope>
    <source>
        <strain evidence="2">cv. TM-1</strain>
    </source>
</reference>
<organism evidence="2 3">
    <name type="scientific">Gossypium hirsutum</name>
    <name type="common">Upland cotton</name>
    <name type="synonym">Gossypium mexicanum</name>
    <dbReference type="NCBI Taxonomy" id="3635"/>
    <lineage>
        <taxon>Eukaryota</taxon>
        <taxon>Viridiplantae</taxon>
        <taxon>Streptophyta</taxon>
        <taxon>Embryophyta</taxon>
        <taxon>Tracheophyta</taxon>
        <taxon>Spermatophyta</taxon>
        <taxon>Magnoliopsida</taxon>
        <taxon>eudicotyledons</taxon>
        <taxon>Gunneridae</taxon>
        <taxon>Pentapetalae</taxon>
        <taxon>rosids</taxon>
        <taxon>malvids</taxon>
        <taxon>Malvales</taxon>
        <taxon>Malvaceae</taxon>
        <taxon>Malvoideae</taxon>
        <taxon>Gossypium</taxon>
    </lineage>
</organism>
<dbReference type="PANTHER" id="PTHR47481">
    <property type="match status" value="1"/>
</dbReference>
<dbReference type="GeneID" id="107952465"/>
<protein>
    <recommendedName>
        <fullName evidence="4">Retrovirus-related Pol polyprotein from transposon TNT 1-94</fullName>
    </recommendedName>
</protein>
<dbReference type="AlphaFoldDB" id="A0A1U8NWG5"/>